<protein>
    <submittedName>
        <fullName evidence="2">Uncharacterized protein</fullName>
    </submittedName>
</protein>
<organism evidence="2 3">
    <name type="scientific">Rubus argutus</name>
    <name type="common">Southern blackberry</name>
    <dbReference type="NCBI Taxonomy" id="59490"/>
    <lineage>
        <taxon>Eukaryota</taxon>
        <taxon>Viridiplantae</taxon>
        <taxon>Streptophyta</taxon>
        <taxon>Embryophyta</taxon>
        <taxon>Tracheophyta</taxon>
        <taxon>Spermatophyta</taxon>
        <taxon>Magnoliopsida</taxon>
        <taxon>eudicotyledons</taxon>
        <taxon>Gunneridae</taxon>
        <taxon>Pentapetalae</taxon>
        <taxon>rosids</taxon>
        <taxon>fabids</taxon>
        <taxon>Rosales</taxon>
        <taxon>Rosaceae</taxon>
        <taxon>Rosoideae</taxon>
        <taxon>Rosoideae incertae sedis</taxon>
        <taxon>Rubus</taxon>
    </lineage>
</organism>
<name>A0AAW1VHD0_RUBAR</name>
<proteinExistence type="predicted"/>
<accession>A0AAW1VHD0</accession>
<sequence length="176" mass="19207">MASSTRAVPFHQSRTQSHHGHTSSKLPAAIPKQPIINPSLQILHQLNLNTKRPQNHHHCPRAPSQFLNPYQINSSINLQSSFLIINAVITEACRRCHSLHAAPPLCPRPKLLLYTTSAIPKVVACRASSPSCFAAKKPRPSFIDAAISARPICHCNLPSTTAKNPVQLTTNPCSIP</sequence>
<dbReference type="Proteomes" id="UP001457282">
    <property type="component" value="Unassembled WGS sequence"/>
</dbReference>
<reference evidence="2 3" key="1">
    <citation type="journal article" date="2023" name="G3 (Bethesda)">
        <title>A chromosome-length genome assembly and annotation of blackberry (Rubus argutus, cv. 'Hillquist').</title>
        <authorList>
            <person name="Bruna T."/>
            <person name="Aryal R."/>
            <person name="Dudchenko O."/>
            <person name="Sargent D.J."/>
            <person name="Mead D."/>
            <person name="Buti M."/>
            <person name="Cavallini A."/>
            <person name="Hytonen T."/>
            <person name="Andres J."/>
            <person name="Pham M."/>
            <person name="Weisz D."/>
            <person name="Mascagni F."/>
            <person name="Usai G."/>
            <person name="Natali L."/>
            <person name="Bassil N."/>
            <person name="Fernandez G.E."/>
            <person name="Lomsadze A."/>
            <person name="Armour M."/>
            <person name="Olukolu B."/>
            <person name="Poorten T."/>
            <person name="Britton C."/>
            <person name="Davik J."/>
            <person name="Ashrafi H."/>
            <person name="Aiden E.L."/>
            <person name="Borodovsky M."/>
            <person name="Worthington M."/>
        </authorList>
    </citation>
    <scope>NUCLEOTIDE SEQUENCE [LARGE SCALE GENOMIC DNA]</scope>
    <source>
        <strain evidence="2">PI 553951</strain>
    </source>
</reference>
<evidence type="ECO:0000313" key="3">
    <source>
        <dbReference type="Proteomes" id="UP001457282"/>
    </source>
</evidence>
<dbReference type="AlphaFoldDB" id="A0AAW1VHD0"/>
<comment type="caution">
    <text evidence="2">The sequence shown here is derived from an EMBL/GenBank/DDBJ whole genome shotgun (WGS) entry which is preliminary data.</text>
</comment>
<evidence type="ECO:0000313" key="2">
    <source>
        <dbReference type="EMBL" id="KAK9901059.1"/>
    </source>
</evidence>
<gene>
    <name evidence="2" type="ORF">M0R45_002297</name>
</gene>
<evidence type="ECO:0000256" key="1">
    <source>
        <dbReference type="SAM" id="MobiDB-lite"/>
    </source>
</evidence>
<dbReference type="EMBL" id="JBEDUW010000338">
    <property type="protein sequence ID" value="KAK9901059.1"/>
    <property type="molecule type" value="Genomic_DNA"/>
</dbReference>
<feature type="region of interest" description="Disordered" evidence="1">
    <location>
        <begin position="1"/>
        <end position="30"/>
    </location>
</feature>
<keyword evidence="3" id="KW-1185">Reference proteome</keyword>